<dbReference type="Proteomes" id="UP000255389">
    <property type="component" value="Unassembled WGS sequence"/>
</dbReference>
<reference evidence="1 2" key="1">
    <citation type="submission" date="2018-06" db="EMBL/GenBank/DDBJ databases">
        <authorList>
            <consortium name="Pathogen Informatics"/>
            <person name="Doyle S."/>
        </authorList>
    </citation>
    <scope>NUCLEOTIDE SEQUENCE [LARGE SCALE GENOMIC DNA]</scope>
    <source>
        <strain evidence="1 2">NCTC1542</strain>
    </source>
</reference>
<evidence type="ECO:0000313" key="1">
    <source>
        <dbReference type="EMBL" id="SUA03774.1"/>
    </source>
</evidence>
<proteinExistence type="predicted"/>
<gene>
    <name evidence="1" type="ORF">NCTC1542_05260</name>
</gene>
<sequence length="96" mass="10128">MNIDTSPISVDGLDVFTEFTAISSGVGNAADSASSGVRVDEDSEHVWIDPARIVAAASAAGVPDSWTGDFERMCGYAQTKGWLDERGWIRAHVVAG</sequence>
<name>A0A378V061_MYCFO</name>
<protein>
    <submittedName>
        <fullName evidence="1">Uncharacterized protein</fullName>
    </submittedName>
</protein>
<accession>A0A378V061</accession>
<dbReference type="AlphaFoldDB" id="A0A378V061"/>
<organism evidence="1 2">
    <name type="scientific">Mycolicibacterium fortuitum</name>
    <name type="common">Mycobacterium fortuitum</name>
    <dbReference type="NCBI Taxonomy" id="1766"/>
    <lineage>
        <taxon>Bacteria</taxon>
        <taxon>Bacillati</taxon>
        <taxon>Actinomycetota</taxon>
        <taxon>Actinomycetes</taxon>
        <taxon>Mycobacteriales</taxon>
        <taxon>Mycobacteriaceae</taxon>
        <taxon>Mycolicibacterium</taxon>
    </lineage>
</organism>
<evidence type="ECO:0000313" key="2">
    <source>
        <dbReference type="Proteomes" id="UP000255389"/>
    </source>
</evidence>
<dbReference type="EMBL" id="UGQY01000004">
    <property type="protein sequence ID" value="SUA03774.1"/>
    <property type="molecule type" value="Genomic_DNA"/>
</dbReference>